<keyword evidence="1" id="KW-1133">Transmembrane helix</keyword>
<feature type="transmembrane region" description="Helical" evidence="1">
    <location>
        <begin position="28"/>
        <end position="47"/>
    </location>
</feature>
<dbReference type="RefSeq" id="WP_154662393.1">
    <property type="nucleotide sequence ID" value="NZ_AP012273.1"/>
</dbReference>
<keyword evidence="1" id="KW-0812">Transmembrane</keyword>
<keyword evidence="1" id="KW-0472">Membrane</keyword>
<sequence length="53" mass="5417">MNKLLLAGNLVLVVLGIIMIGLGAKGGILPPAITGVGFMIIALMQQLNSRKSG</sequence>
<reference evidence="2 3" key="1">
    <citation type="journal article" date="2014" name="PLoS ONE">
        <title>Physiological and genomic features of a novel sulfur-oxidizing gammaproteobacterium belonging to a previously uncultivated symbiotic lineage isolated from a hydrothermal vent.</title>
        <authorList>
            <person name="Nunoura T."/>
            <person name="Takaki Y."/>
            <person name="Kazama H."/>
            <person name="Kakuta J."/>
            <person name="Shimamura S."/>
            <person name="Makita H."/>
            <person name="Hirai M."/>
            <person name="Miyazaki M."/>
            <person name="Takai K."/>
        </authorList>
    </citation>
    <scope>NUCLEOTIDE SEQUENCE [LARGE SCALE GENOMIC DNA]</scope>
    <source>
        <strain evidence="2 3">Hiromi1</strain>
    </source>
</reference>
<dbReference type="Proteomes" id="UP000031631">
    <property type="component" value="Chromosome"/>
</dbReference>
<dbReference type="EMBL" id="AP012273">
    <property type="protein sequence ID" value="BAO45164.1"/>
    <property type="molecule type" value="Genomic_DNA"/>
</dbReference>
<evidence type="ECO:0000256" key="1">
    <source>
        <dbReference type="SAM" id="Phobius"/>
    </source>
</evidence>
<keyword evidence="3" id="KW-1185">Reference proteome</keyword>
<gene>
    <name evidence="2" type="ORF">TBH_C2253</name>
</gene>
<organism evidence="2 3">
    <name type="scientific">Thiolapillus brandeum</name>
    <dbReference type="NCBI Taxonomy" id="1076588"/>
    <lineage>
        <taxon>Bacteria</taxon>
        <taxon>Pseudomonadati</taxon>
        <taxon>Pseudomonadota</taxon>
        <taxon>Gammaproteobacteria</taxon>
        <taxon>Chromatiales</taxon>
        <taxon>Sedimenticolaceae</taxon>
        <taxon>Thiolapillus</taxon>
    </lineage>
</organism>
<dbReference type="AlphaFoldDB" id="A0A7U6GKD4"/>
<name>A0A7U6GKD4_9GAMM</name>
<proteinExistence type="predicted"/>
<protein>
    <submittedName>
        <fullName evidence="2">Uncharacterized protein</fullName>
    </submittedName>
</protein>
<dbReference type="KEGG" id="tbn:TBH_C2253"/>
<accession>A0A7U6GKD4</accession>
<evidence type="ECO:0000313" key="3">
    <source>
        <dbReference type="Proteomes" id="UP000031631"/>
    </source>
</evidence>
<feature type="transmembrane region" description="Helical" evidence="1">
    <location>
        <begin position="5"/>
        <end position="22"/>
    </location>
</feature>
<evidence type="ECO:0000313" key="2">
    <source>
        <dbReference type="EMBL" id="BAO45164.1"/>
    </source>
</evidence>